<dbReference type="SUPFAM" id="SSF53335">
    <property type="entry name" value="S-adenosyl-L-methionine-dependent methyltransferases"/>
    <property type="match status" value="1"/>
</dbReference>
<dbReference type="NCBIfam" id="NF037959">
    <property type="entry name" value="MFS_SpdSyn"/>
    <property type="match status" value="1"/>
</dbReference>
<dbReference type="Proteomes" id="UP000259211">
    <property type="component" value="Unassembled WGS sequence"/>
</dbReference>
<protein>
    <submittedName>
        <fullName evidence="1">Spermidine synthase</fullName>
    </submittedName>
</protein>
<evidence type="ECO:0000313" key="2">
    <source>
        <dbReference type="Proteomes" id="UP000259211"/>
    </source>
</evidence>
<accession>A0A3E2DF52</accession>
<dbReference type="RefSeq" id="WP_117189456.1">
    <property type="nucleotide sequence ID" value="NZ_JASORL010000042.1"/>
</dbReference>
<dbReference type="InterPro" id="IPR029063">
    <property type="entry name" value="SAM-dependent_MTases_sf"/>
</dbReference>
<dbReference type="EMBL" id="NOWI01000006">
    <property type="protein sequence ID" value="RFT44012.1"/>
    <property type="molecule type" value="Genomic_DNA"/>
</dbReference>
<sequence>MAPDLHQRHERLVPDPDTPGAWIVRVGGADQSWIDPDDPTHLEFDYMGRIADHLDVHRPAGERMRVIHVGGAGMCLARYVAFTRPTSPQIVCEPDTELTEEVRLKAPLPPRSGIKVRPVDGRSGIAAMREDFADVVILDAFDGARVPADLVTVEFFTDVLRILHTDGIVVANLADSAPLAWTKRVVRAAGDVFSNVCLAAESSTLKGRRYGNIILAGSNGPLHEQELVRRCSGAAFPFRLISGEALTKLLADAAPFRDDDVEPSPGPPRGATFFS</sequence>
<name>A0A3E2DF52_9ACTN</name>
<gene>
    <name evidence="1" type="ORF">CHT91_08015</name>
</gene>
<comment type="caution">
    <text evidence="1">The sequence shown here is derived from an EMBL/GenBank/DDBJ whole genome shotgun (WGS) entry which is preliminary data.</text>
</comment>
<organism evidence="1 2">
    <name type="scientific">Cutibacterium avidum</name>
    <dbReference type="NCBI Taxonomy" id="33010"/>
    <lineage>
        <taxon>Bacteria</taxon>
        <taxon>Bacillati</taxon>
        <taxon>Actinomycetota</taxon>
        <taxon>Actinomycetes</taxon>
        <taxon>Propionibacteriales</taxon>
        <taxon>Propionibacteriaceae</taxon>
        <taxon>Cutibacterium</taxon>
    </lineage>
</organism>
<dbReference type="AlphaFoldDB" id="A0A3E2DF52"/>
<proteinExistence type="predicted"/>
<evidence type="ECO:0000313" key="1">
    <source>
        <dbReference type="EMBL" id="RFT44012.1"/>
    </source>
</evidence>
<dbReference type="Gene3D" id="3.40.50.150">
    <property type="entry name" value="Vaccinia Virus protein VP39"/>
    <property type="match status" value="1"/>
</dbReference>
<reference evidence="1 2" key="1">
    <citation type="submission" date="2017-07" db="EMBL/GenBank/DDBJ databases">
        <authorList>
            <person name="Sun Z.S."/>
            <person name="Albrecht U."/>
            <person name="Echele G."/>
            <person name="Lee C.C."/>
        </authorList>
    </citation>
    <scope>NUCLEOTIDE SEQUENCE [LARGE SCALE GENOMIC DNA]</scope>
    <source>
        <strain evidence="1 2">P16-029</strain>
    </source>
</reference>